<dbReference type="InterPro" id="IPR013783">
    <property type="entry name" value="Ig-like_fold"/>
</dbReference>
<dbReference type="PROSITE" id="PS50835">
    <property type="entry name" value="IG_LIKE"/>
    <property type="match status" value="2"/>
</dbReference>
<dbReference type="PANTHER" id="PTHR15360">
    <property type="entry name" value="PLATELET-DERIVED GROWTH FACTOR RECEPTOR LIKE"/>
    <property type="match status" value="1"/>
</dbReference>
<organism evidence="5 6">
    <name type="scientific">Carassius auratus</name>
    <name type="common">Goldfish</name>
    <dbReference type="NCBI Taxonomy" id="7957"/>
    <lineage>
        <taxon>Eukaryota</taxon>
        <taxon>Metazoa</taxon>
        <taxon>Chordata</taxon>
        <taxon>Craniata</taxon>
        <taxon>Vertebrata</taxon>
        <taxon>Euteleostomi</taxon>
        <taxon>Actinopterygii</taxon>
        <taxon>Neopterygii</taxon>
        <taxon>Teleostei</taxon>
        <taxon>Ostariophysi</taxon>
        <taxon>Cypriniformes</taxon>
        <taxon>Cyprinidae</taxon>
        <taxon>Cyprininae</taxon>
        <taxon>Carassius</taxon>
    </lineage>
</organism>
<dbReference type="FunFam" id="2.60.40.10:FF:000606">
    <property type="entry name" value="Vascular endothelial growth factor receptor 1"/>
    <property type="match status" value="1"/>
</dbReference>
<dbReference type="GO" id="GO:0005524">
    <property type="term" value="F:ATP binding"/>
    <property type="evidence" value="ECO:0007669"/>
    <property type="project" value="InterPro"/>
</dbReference>
<dbReference type="PIRSF" id="PIRSF000615">
    <property type="entry name" value="TyrPK_CSF1-R"/>
    <property type="match status" value="1"/>
</dbReference>
<dbReference type="AlphaFoldDB" id="A0A6P6JA51"/>
<dbReference type="FunFam" id="2.60.40.10:FF:002345">
    <property type="entry name" value="FMS related tyrosine kinase 1"/>
    <property type="match status" value="1"/>
</dbReference>
<dbReference type="PRINTS" id="PR01833">
    <property type="entry name" value="VEGFRECEPTR1"/>
</dbReference>
<evidence type="ECO:0000259" key="4">
    <source>
        <dbReference type="PROSITE" id="PS50835"/>
    </source>
</evidence>
<dbReference type="PRINTS" id="PR01832">
    <property type="entry name" value="VEGFRECEPTOR"/>
</dbReference>
<dbReference type="GeneID" id="113041936"/>
<comment type="subunit">
    <text evidence="1">Forms a complex composed of PDGFRL, TNK2 and GRB2.</text>
</comment>
<feature type="domain" description="Ig-like" evidence="4">
    <location>
        <begin position="223"/>
        <end position="324"/>
    </location>
</feature>
<evidence type="ECO:0000256" key="2">
    <source>
        <dbReference type="ARBA" id="ARBA00019671"/>
    </source>
</evidence>
<evidence type="ECO:0000313" key="5">
    <source>
        <dbReference type="Proteomes" id="UP000515129"/>
    </source>
</evidence>
<name>A0A6P6JA51_CARAU</name>
<feature type="signal peptide" evidence="3">
    <location>
        <begin position="1"/>
        <end position="18"/>
    </location>
</feature>
<dbReference type="Pfam" id="PF21339">
    <property type="entry name" value="VEGFR-1-like_Ig-like"/>
    <property type="match status" value="1"/>
</dbReference>
<dbReference type="Proteomes" id="UP000515129">
    <property type="component" value="Chromosome 24"/>
</dbReference>
<dbReference type="Pfam" id="PF22854">
    <property type="entry name" value="VEGFR1-3_N_Ig-like"/>
    <property type="match status" value="1"/>
</dbReference>
<dbReference type="SMART" id="SM00408">
    <property type="entry name" value="IGc2"/>
    <property type="match status" value="3"/>
</dbReference>
<dbReference type="InterPro" id="IPR007110">
    <property type="entry name" value="Ig-like_dom"/>
</dbReference>
<dbReference type="FunFam" id="2.60.40.10:FF:000247">
    <property type="entry name" value="Vascular endothelial growth factor receptor 3"/>
    <property type="match status" value="1"/>
</dbReference>
<accession>A0A6P6JA51</accession>
<dbReference type="InterPro" id="IPR055229">
    <property type="entry name" value="VEGFR1-3_5th"/>
</dbReference>
<dbReference type="GO" id="GO:0005886">
    <property type="term" value="C:plasma membrane"/>
    <property type="evidence" value="ECO:0007669"/>
    <property type="project" value="InterPro"/>
</dbReference>
<dbReference type="InterPro" id="IPR055238">
    <property type="entry name" value="VEGFR1-3_N_Ig-like"/>
</dbReference>
<feature type="chain" id="PRO_5027775915" description="Platelet-derived growth factor receptor-like protein" evidence="3">
    <location>
        <begin position="19"/>
        <end position="478"/>
    </location>
</feature>
<keyword evidence="5" id="KW-1185">Reference proteome</keyword>
<gene>
    <name evidence="6" type="primary">LOC113041936</name>
</gene>
<keyword evidence="3" id="KW-0732">Signal</keyword>
<dbReference type="RefSeq" id="XP_026056308.1">
    <property type="nucleotide sequence ID" value="XM_026200523.1"/>
</dbReference>
<dbReference type="InterPro" id="IPR036179">
    <property type="entry name" value="Ig-like_dom_sf"/>
</dbReference>
<dbReference type="SUPFAM" id="SSF48726">
    <property type="entry name" value="Immunoglobulin"/>
    <property type="match status" value="4"/>
</dbReference>
<dbReference type="InterPro" id="IPR003599">
    <property type="entry name" value="Ig_sub"/>
</dbReference>
<feature type="domain" description="Ig-like" evidence="4">
    <location>
        <begin position="425"/>
        <end position="463"/>
    </location>
</feature>
<dbReference type="PANTHER" id="PTHR15360:SF5">
    <property type="entry name" value="PLATELET-DERIVED GROWTH FACTOR RECEPTOR-LIKE PROTEIN"/>
    <property type="match status" value="1"/>
</dbReference>
<evidence type="ECO:0000256" key="1">
    <source>
        <dbReference type="ARBA" id="ARBA00011360"/>
    </source>
</evidence>
<dbReference type="InterPro" id="IPR003598">
    <property type="entry name" value="Ig_sub2"/>
</dbReference>
<dbReference type="SMART" id="SM00409">
    <property type="entry name" value="IG"/>
    <property type="match status" value="4"/>
</dbReference>
<protein>
    <recommendedName>
        <fullName evidence="2">Platelet-derived growth factor receptor-like protein</fullName>
    </recommendedName>
</protein>
<dbReference type="InterPro" id="IPR042495">
    <property type="entry name" value="PDGFRL"/>
</dbReference>
<dbReference type="GO" id="GO:0005021">
    <property type="term" value="F:vascular endothelial growth factor receptor activity"/>
    <property type="evidence" value="ECO:0007669"/>
    <property type="project" value="InterPro"/>
</dbReference>
<dbReference type="Gene3D" id="2.60.40.10">
    <property type="entry name" value="Immunoglobulins"/>
    <property type="match status" value="5"/>
</dbReference>
<evidence type="ECO:0000256" key="3">
    <source>
        <dbReference type="SAM" id="SignalP"/>
    </source>
</evidence>
<dbReference type="Pfam" id="PF22971">
    <property type="entry name" value="Ig_VEGFR-1-like_5th"/>
    <property type="match status" value="1"/>
</dbReference>
<proteinExistence type="predicted"/>
<dbReference type="InterPro" id="IPR009135">
    <property type="entry name" value="VEGFR1_rcpt"/>
</dbReference>
<dbReference type="GO" id="GO:0048010">
    <property type="term" value="P:vascular endothelial growth factor receptor signaling pathway"/>
    <property type="evidence" value="ECO:0007669"/>
    <property type="project" value="InterPro"/>
</dbReference>
<dbReference type="FunFam" id="2.60.40.10:FF:001014">
    <property type="entry name" value="vascular endothelial growth factor receptor 1"/>
    <property type="match status" value="1"/>
</dbReference>
<sequence>MFDILFVMIFGLSGRVLTKDTDTKGRFNSPVLDVTEKQLIIERNQTLQLNCRGRWELQWVLPSGVPKVYHGTQIEKTVCGKKNNQYCSRLTLSPALAQHTGSYRCRYRQKQHKQASVYVYIRDSQQPFVKMHSEIPDVVYMKEGEPLVFPCRVTNPDAKVLLVKESVSAFNIHRLAPDHRNIIWNSRQGFTIRTPTFFYIGLFSCETVVNGVKYSNKFLTHRPVNEILDVYLNSTGLVHTLQGQMLALNCTVTAAWNTRVSISWTYPQKANGSANIIRRISRSQTNMLFYSLLTIPRLSKADRGLYKCHVTSGPSKRETNTTVIVYDQPFIRLKHRDGPVVQASAGQKSFRLTPKLRAFPAPEVIWLKDGMIAAERCSRYHVDGFSLVIRDVAEEDAGIYTILTGIQQYGLYQNLTLTLVVNVKPQIGEKTVSSQQAGTVQRGSRQALHCTSHGVPPPQIQWLWHPCPPKGLSPARLA</sequence>
<evidence type="ECO:0000313" key="6">
    <source>
        <dbReference type="RefSeq" id="XP_026056308.1"/>
    </source>
</evidence>
<reference evidence="6" key="1">
    <citation type="submission" date="2025-08" db="UniProtKB">
        <authorList>
            <consortium name="RefSeq"/>
        </authorList>
    </citation>
    <scope>IDENTIFICATION</scope>
    <source>
        <strain evidence="6">Wakin</strain>
        <tissue evidence="6">Muscle</tissue>
    </source>
</reference>